<dbReference type="PANTHER" id="PTHR22777:SF32">
    <property type="entry name" value="UPF0053 INNER MEMBRANE PROTEIN YFJD"/>
    <property type="match status" value="1"/>
</dbReference>
<feature type="transmembrane region" description="Helical" evidence="10">
    <location>
        <begin position="65"/>
        <end position="88"/>
    </location>
</feature>
<reference evidence="12" key="2">
    <citation type="journal article" date="2021" name="PeerJ">
        <title>Extensive microbial diversity within the chicken gut microbiome revealed by metagenomics and culture.</title>
        <authorList>
            <person name="Gilroy R."/>
            <person name="Ravi A."/>
            <person name="Getino M."/>
            <person name="Pursley I."/>
            <person name="Horton D.L."/>
            <person name="Alikhan N.F."/>
            <person name="Baker D."/>
            <person name="Gharbi K."/>
            <person name="Hall N."/>
            <person name="Watson M."/>
            <person name="Adriaenssens E.M."/>
            <person name="Foster-Nyarko E."/>
            <person name="Jarju S."/>
            <person name="Secka A."/>
            <person name="Antonio M."/>
            <person name="Oren A."/>
            <person name="Chaudhuri R.R."/>
            <person name="La Ragione R."/>
            <person name="Hildebrand F."/>
            <person name="Pallen M.J."/>
        </authorList>
    </citation>
    <scope>NUCLEOTIDE SEQUENCE</scope>
    <source>
        <strain evidence="12">ChiSjej3B21-11622</strain>
    </source>
</reference>
<evidence type="ECO:0000256" key="6">
    <source>
        <dbReference type="ARBA" id="ARBA00022989"/>
    </source>
</evidence>
<dbReference type="Pfam" id="PF00571">
    <property type="entry name" value="CBS"/>
    <property type="match status" value="2"/>
</dbReference>
<evidence type="ECO:0000313" key="12">
    <source>
        <dbReference type="EMBL" id="HIQ96041.1"/>
    </source>
</evidence>
<keyword evidence="7 9" id="KW-0129">CBS domain</keyword>
<evidence type="ECO:0000313" key="13">
    <source>
        <dbReference type="Proteomes" id="UP000886886"/>
    </source>
</evidence>
<feature type="domain" description="CBS" evidence="11">
    <location>
        <begin position="222"/>
        <end position="281"/>
    </location>
</feature>
<evidence type="ECO:0000259" key="11">
    <source>
        <dbReference type="PROSITE" id="PS51371"/>
    </source>
</evidence>
<dbReference type="GO" id="GO:0005886">
    <property type="term" value="C:plasma membrane"/>
    <property type="evidence" value="ECO:0007669"/>
    <property type="project" value="UniProtKB-SubCell"/>
</dbReference>
<dbReference type="Gene3D" id="3.10.580.10">
    <property type="entry name" value="CBS-domain"/>
    <property type="match status" value="1"/>
</dbReference>
<evidence type="ECO:0000256" key="3">
    <source>
        <dbReference type="ARBA" id="ARBA00022475"/>
    </source>
</evidence>
<dbReference type="InterPro" id="IPR046342">
    <property type="entry name" value="CBS_dom_sf"/>
</dbReference>
<keyword evidence="8 10" id="KW-0472">Membrane</keyword>
<evidence type="ECO:0000256" key="1">
    <source>
        <dbReference type="ARBA" id="ARBA00004651"/>
    </source>
</evidence>
<dbReference type="Proteomes" id="UP000886886">
    <property type="component" value="Unassembled WGS sequence"/>
</dbReference>
<dbReference type="InterPro" id="IPR044751">
    <property type="entry name" value="Ion_transp-like_CBS"/>
</dbReference>
<dbReference type="Pfam" id="PF03471">
    <property type="entry name" value="CorC_HlyC"/>
    <property type="match status" value="1"/>
</dbReference>
<feature type="transmembrane region" description="Helical" evidence="10">
    <location>
        <begin position="6"/>
        <end position="26"/>
    </location>
</feature>
<dbReference type="PROSITE" id="PS51371">
    <property type="entry name" value="CBS"/>
    <property type="match status" value="2"/>
</dbReference>
<dbReference type="InterPro" id="IPR002550">
    <property type="entry name" value="CNNM"/>
</dbReference>
<comment type="similarity">
    <text evidence="2">Belongs to the UPF0053 family.</text>
</comment>
<keyword evidence="3" id="KW-1003">Cell membrane</keyword>
<comment type="caution">
    <text evidence="12">The sequence shown here is derived from an EMBL/GenBank/DDBJ whole genome shotgun (WGS) entry which is preliminary data.</text>
</comment>
<feature type="domain" description="CBS" evidence="11">
    <location>
        <begin position="291"/>
        <end position="348"/>
    </location>
</feature>
<dbReference type="Pfam" id="PF01595">
    <property type="entry name" value="CNNM"/>
    <property type="match status" value="1"/>
</dbReference>
<evidence type="ECO:0000256" key="10">
    <source>
        <dbReference type="SAM" id="Phobius"/>
    </source>
</evidence>
<reference evidence="12" key="1">
    <citation type="submission" date="2020-10" db="EMBL/GenBank/DDBJ databases">
        <authorList>
            <person name="Gilroy R."/>
        </authorList>
    </citation>
    <scope>NUCLEOTIDE SEQUENCE</scope>
    <source>
        <strain evidence="12">ChiSjej3B21-11622</strain>
    </source>
</reference>
<dbReference type="Gene3D" id="3.30.465.10">
    <property type="match status" value="1"/>
</dbReference>
<comment type="subcellular location">
    <subcellularLocation>
        <location evidence="1">Cell membrane</location>
        <topology evidence="1">Multi-pass membrane protein</topology>
    </subcellularLocation>
</comment>
<evidence type="ECO:0000256" key="9">
    <source>
        <dbReference type="PROSITE-ProRule" id="PRU00703"/>
    </source>
</evidence>
<dbReference type="FunFam" id="3.10.580.10:FF:000002">
    <property type="entry name" value="Magnesium/cobalt efflux protein CorC"/>
    <property type="match status" value="1"/>
</dbReference>
<protein>
    <submittedName>
        <fullName evidence="12">HlyC/CorC family transporter</fullName>
    </submittedName>
</protein>
<dbReference type="SMART" id="SM01091">
    <property type="entry name" value="CorC_HlyC"/>
    <property type="match status" value="1"/>
</dbReference>
<dbReference type="SUPFAM" id="SSF56176">
    <property type="entry name" value="FAD-binding/transporter-associated domain-like"/>
    <property type="match status" value="1"/>
</dbReference>
<dbReference type="InterPro" id="IPR036318">
    <property type="entry name" value="FAD-bd_PCMH-like_sf"/>
</dbReference>
<dbReference type="InterPro" id="IPR005170">
    <property type="entry name" value="Transptr-assoc_dom"/>
</dbReference>
<organism evidence="12 13">
    <name type="scientific">Candidatus Limivivens merdigallinarum</name>
    <dbReference type="NCBI Taxonomy" id="2840859"/>
    <lineage>
        <taxon>Bacteria</taxon>
        <taxon>Bacillati</taxon>
        <taxon>Bacillota</taxon>
        <taxon>Clostridia</taxon>
        <taxon>Lachnospirales</taxon>
        <taxon>Lachnospiraceae</taxon>
        <taxon>Lachnospiraceae incertae sedis</taxon>
        <taxon>Candidatus Limivivens</taxon>
    </lineage>
</organism>
<keyword evidence="5" id="KW-0677">Repeat</keyword>
<evidence type="ECO:0000256" key="2">
    <source>
        <dbReference type="ARBA" id="ARBA00006337"/>
    </source>
</evidence>
<dbReference type="EMBL" id="DVFT01000084">
    <property type="protein sequence ID" value="HIQ96041.1"/>
    <property type="molecule type" value="Genomic_DNA"/>
</dbReference>
<dbReference type="InterPro" id="IPR016169">
    <property type="entry name" value="FAD-bd_PCMH_sub2"/>
</dbReference>
<name>A0A9D0ZUD0_9FIRM</name>
<evidence type="ECO:0000256" key="4">
    <source>
        <dbReference type="ARBA" id="ARBA00022692"/>
    </source>
</evidence>
<dbReference type="PANTHER" id="PTHR22777">
    <property type="entry name" value="HEMOLYSIN-RELATED"/>
    <property type="match status" value="1"/>
</dbReference>
<keyword evidence="4 10" id="KW-0812">Transmembrane</keyword>
<accession>A0A9D0ZUD0</accession>
<proteinExistence type="inferred from homology"/>
<dbReference type="SUPFAM" id="SSF54631">
    <property type="entry name" value="CBS-domain pair"/>
    <property type="match status" value="1"/>
</dbReference>
<evidence type="ECO:0000256" key="5">
    <source>
        <dbReference type="ARBA" id="ARBA00022737"/>
    </source>
</evidence>
<dbReference type="InterPro" id="IPR000644">
    <property type="entry name" value="CBS_dom"/>
</dbReference>
<dbReference type="CDD" id="cd04590">
    <property type="entry name" value="CBS_pair_CorC_HlyC_assoc"/>
    <property type="match status" value="1"/>
</dbReference>
<dbReference type="GO" id="GO:0050660">
    <property type="term" value="F:flavin adenine dinucleotide binding"/>
    <property type="evidence" value="ECO:0007669"/>
    <property type="project" value="InterPro"/>
</dbReference>
<gene>
    <name evidence="12" type="ORF">IAB26_05700</name>
</gene>
<dbReference type="AlphaFoldDB" id="A0A9D0ZUD0"/>
<evidence type="ECO:0000256" key="7">
    <source>
        <dbReference type="ARBA" id="ARBA00023122"/>
    </source>
</evidence>
<feature type="transmembrane region" description="Helical" evidence="10">
    <location>
        <begin position="147"/>
        <end position="167"/>
    </location>
</feature>
<feature type="transmembrane region" description="Helical" evidence="10">
    <location>
        <begin position="100"/>
        <end position="126"/>
    </location>
</feature>
<keyword evidence="6 10" id="KW-1133">Transmembrane helix</keyword>
<sequence>MDDAGSPYLGFLVILLLLAEAVLFGFRAALRYLGERTEETGEETGTRMKAIRYLQENIQEVGNEIFFISALINAVAGIFFGVRIYPFLQTVSDTNFLPDPVLHIVLGVAALLILAGLIYLFAVCLPGIFGANQPLKWAKRLYPPANLILKVMQPMFKVFSALAALFARFCGIDPDHIQEDVSEAEIISMVNEGHEQGVLEASEAEMIHNIFEFGDKEAQDIMTHRKHIVAVEGHMTLSDAMEYMLGTTNSRFPVYEDTIDNITGILHLKDAGRFLFLEHYGDWQVKDIPKLVRPAVFIPETRNIDDLFRGMQTGKLQMVIVADEYGQTAGVVAMEDILEEIVGNIQDEYDEEEPMIEKLSDTCYIMKGMASIEEVEETLGQPLPLDADVETLNGFLITKLDKIPKPDEQSKVQISGYEFQILSVVEKTIDRVRVTKVADVSAEEEKTEKIKE</sequence>
<evidence type="ECO:0000256" key="8">
    <source>
        <dbReference type="ARBA" id="ARBA00023136"/>
    </source>
</evidence>